<feature type="domain" description="Metallo-beta-lactamase" evidence="5">
    <location>
        <begin position="985"/>
        <end position="1195"/>
    </location>
</feature>
<dbReference type="Gene3D" id="3.60.15.10">
    <property type="entry name" value="Ribonuclease Z/Hydroxyacylglutathione hydrolase-like"/>
    <property type="match status" value="1"/>
</dbReference>
<dbReference type="InterPro" id="IPR013940">
    <property type="entry name" value="Spo22/ZIP4/TEX11"/>
</dbReference>
<evidence type="ECO:0000256" key="4">
    <source>
        <dbReference type="SAM" id="MobiDB-lite"/>
    </source>
</evidence>
<dbReference type="InterPro" id="IPR011990">
    <property type="entry name" value="TPR-like_helical_dom_sf"/>
</dbReference>
<dbReference type="Pfam" id="PF08631">
    <property type="entry name" value="SPO22"/>
    <property type="match status" value="1"/>
</dbReference>
<dbReference type="EMBL" id="JALJOR010000001">
    <property type="protein sequence ID" value="KAK9830374.1"/>
    <property type="molecule type" value="Genomic_DNA"/>
</dbReference>
<feature type="compositionally biased region" description="Low complexity" evidence="4">
    <location>
        <begin position="599"/>
        <end position="613"/>
    </location>
</feature>
<dbReference type="InterPro" id="IPR036866">
    <property type="entry name" value="RibonucZ/Hydroxyglut_hydro"/>
</dbReference>
<dbReference type="Proteomes" id="UP001489004">
    <property type="component" value="Unassembled WGS sequence"/>
</dbReference>
<evidence type="ECO:0000256" key="1">
    <source>
        <dbReference type="ARBA" id="ARBA00022801"/>
    </source>
</evidence>
<dbReference type="InterPro" id="IPR019734">
    <property type="entry name" value="TPR_rpt"/>
</dbReference>
<name>A0AAW1R9N7_9CHLO</name>
<dbReference type="SMART" id="SM00028">
    <property type="entry name" value="TPR"/>
    <property type="match status" value="4"/>
</dbReference>
<keyword evidence="1" id="KW-0378">Hydrolase</keyword>
<dbReference type="PANTHER" id="PTHR40375:SF2">
    <property type="entry name" value="SPORULATION-SPECIFIC PROTEIN 22"/>
    <property type="match status" value="1"/>
</dbReference>
<dbReference type="GO" id="GO:0090173">
    <property type="term" value="P:regulation of synaptonemal complex assembly"/>
    <property type="evidence" value="ECO:0007669"/>
    <property type="project" value="InterPro"/>
</dbReference>
<dbReference type="CDD" id="cd07719">
    <property type="entry name" value="arylsulfatase_AtsA-like_MBL-fold"/>
    <property type="match status" value="1"/>
</dbReference>
<reference evidence="6 7" key="1">
    <citation type="journal article" date="2024" name="Nat. Commun.">
        <title>Phylogenomics reveals the evolutionary origins of lichenization in chlorophyte algae.</title>
        <authorList>
            <person name="Puginier C."/>
            <person name="Libourel C."/>
            <person name="Otte J."/>
            <person name="Skaloud P."/>
            <person name="Haon M."/>
            <person name="Grisel S."/>
            <person name="Petersen M."/>
            <person name="Berrin J.G."/>
            <person name="Delaux P.M."/>
            <person name="Dal Grande F."/>
            <person name="Keller J."/>
        </authorList>
    </citation>
    <scope>NUCLEOTIDE SEQUENCE [LARGE SCALE GENOMIC DNA]</scope>
    <source>
        <strain evidence="6 7">SAG 2043</strain>
    </source>
</reference>
<protein>
    <recommendedName>
        <fullName evidence="3">Protein ZIP4 homolog</fullName>
    </recommendedName>
</protein>
<keyword evidence="7" id="KW-1185">Reference proteome</keyword>
<dbReference type="SUPFAM" id="SSF56281">
    <property type="entry name" value="Metallo-hydrolase/oxidoreductase"/>
    <property type="match status" value="1"/>
</dbReference>
<dbReference type="SUPFAM" id="SSF48452">
    <property type="entry name" value="TPR-like"/>
    <property type="match status" value="1"/>
</dbReference>
<keyword evidence="2" id="KW-0469">Meiosis</keyword>
<proteinExistence type="predicted"/>
<dbReference type="Pfam" id="PF23023">
    <property type="entry name" value="Anti-Pycsar_Apyc1"/>
    <property type="match status" value="1"/>
</dbReference>
<dbReference type="InterPro" id="IPR044094">
    <property type="entry name" value="AtsA-like_MBL-fold"/>
</dbReference>
<dbReference type="Gene3D" id="1.25.40.10">
    <property type="entry name" value="Tetratricopeptide repeat domain"/>
    <property type="match status" value="1"/>
</dbReference>
<dbReference type="GO" id="GO:0051321">
    <property type="term" value="P:meiotic cell cycle"/>
    <property type="evidence" value="ECO:0007669"/>
    <property type="project" value="UniProtKB-KW"/>
</dbReference>
<dbReference type="SMART" id="SM00849">
    <property type="entry name" value="Lactamase_B"/>
    <property type="match status" value="1"/>
</dbReference>
<organism evidence="6 7">
    <name type="scientific">[Myrmecia] bisecta</name>
    <dbReference type="NCBI Taxonomy" id="41462"/>
    <lineage>
        <taxon>Eukaryota</taxon>
        <taxon>Viridiplantae</taxon>
        <taxon>Chlorophyta</taxon>
        <taxon>core chlorophytes</taxon>
        <taxon>Trebouxiophyceae</taxon>
        <taxon>Trebouxiales</taxon>
        <taxon>Trebouxiaceae</taxon>
        <taxon>Myrmecia</taxon>
    </lineage>
</organism>
<evidence type="ECO:0000256" key="3">
    <source>
        <dbReference type="ARBA" id="ARBA00031845"/>
    </source>
</evidence>
<accession>A0AAW1R9N7</accession>
<evidence type="ECO:0000259" key="5">
    <source>
        <dbReference type="SMART" id="SM00849"/>
    </source>
</evidence>
<comment type="caution">
    <text evidence="6">The sequence shown here is derived from an EMBL/GenBank/DDBJ whole genome shotgun (WGS) entry which is preliminary data.</text>
</comment>
<sequence length="1287" mass="141209">MSSSVLPLLKHARQVVGDLVPSVGTSQHVDEEKLEQLRSVVFSLTSSAGGFDGGLPAEEQQAVWELVCQLWNACVDFSNSSQQASDKGLVQLRQTASDLLTLVRDDNLSDDERLCKISLLLKTGSMWFKLQDYETAEACYAKAMEDAAHLQELCTAPETNDSAQEEMAMTLFELYTERAKTAWMLQQKALASNLLGRAKTLAATEHFSSSLAFSLSSGLVEVKVEQAEKLLDDKAYEDAVVLLDAAYEQLNKLELDEDDPTAEQQSVRAHRMVAKVLRLLAFAYLGSADKPTLALNCIQELRRLTESDGADTTFPEDTPAMLHYLALQALTQLDREEAESELLALVASVDAPQDLCMKAVDAMLAGGAPVARVKAAVGLIAERFAADAAVPVKLVLKLLDREEKEDPEAQCQRRRLCHLLYNTGVARFSARLYHQASRLFEAALHYAETQAKSKIARELAMSHMALRQLDKACDYLDIAEQIEPDSIYVCFIRVKLHMLQRDVGAAVEQIKRLMACQDFHIDHLRTICEEAKAQNVPRVASAALLQLHTLQTKADDCRPGQEGVVLRSLIEMTRRSLEMQQATNGAKLEPAAGEAQMLAAETPAKAASEASASRTPAAEPEPDLLAELSRHFTLAAKRLRAVGPVQLFGTQKGVPGRNDPLKWFCTTSWNMAIEAGTAGKHQEATVILAACAEFYAARPEATYFVLEQRRLCHLMAAHQAMKAYEVMGSHTASLSLAVRMMDLCKAEAQALREHPDATAAKLDEKRDIFMLLTEFDIATAQKSWEHQQAVLDQCERMPSFSAEHFRKLADICCRDGRSSNVEVAKAAHQAALSRMLQVEEAAIAYEVVAETLRSLLGLCHTDESRLEVLDEFSKVLADMPAGKYPPKELSYLATLAWNKGCTAHKNQRLATAQSYFRIGLHLAERCPELAARIPWHLLGCLAIVLAANVEAHKWAIPGIEGEVPSDGIRITSLGTGTPALVKDQLATAYLVELGNRDKFLFDIGSGVLVNLYATGTSAARLNKVFISHLHSDHVGDLPTLWTMGAMDGRAQPLEVWGPSSDDPALGVKASLAGMEQFYAWDKVSRMKIGSVGRAPDDGYGLIAHEFDHRVPNQLIYSGNGVNLTSTPVNHYQTPGPVAYRLDWNGLSITYSGDTTPLQSVIDLAQGTDILLHEAVGPARDISKLDPATQAILESHTQVHELGALFSAIRPRLAVVHHLNLNDVTRPYIMTAIRQSYPEGEVCLAEDLDVFDVSKTAIRLRKPAQIARNSASVHLREALEGGLEFVEG</sequence>
<dbReference type="InterPro" id="IPR001279">
    <property type="entry name" value="Metallo-B-lactamas"/>
</dbReference>
<gene>
    <name evidence="6" type="ORF">WJX72_011374</name>
</gene>
<feature type="region of interest" description="Disordered" evidence="4">
    <location>
        <begin position="597"/>
        <end position="620"/>
    </location>
</feature>
<dbReference type="InterPro" id="IPR039057">
    <property type="entry name" value="Spo22/ZIP4"/>
</dbReference>
<evidence type="ECO:0000313" key="6">
    <source>
        <dbReference type="EMBL" id="KAK9830374.1"/>
    </source>
</evidence>
<evidence type="ECO:0000313" key="7">
    <source>
        <dbReference type="Proteomes" id="UP001489004"/>
    </source>
</evidence>
<dbReference type="PANTHER" id="PTHR40375">
    <property type="entry name" value="SPORULATION-SPECIFIC PROTEIN 22"/>
    <property type="match status" value="1"/>
</dbReference>
<evidence type="ECO:0000256" key="2">
    <source>
        <dbReference type="ARBA" id="ARBA00023254"/>
    </source>
</evidence>